<keyword evidence="8 9" id="KW-0949">S-adenosyl-L-methionine</keyword>
<keyword evidence="5 9" id="KW-0963">Cytoplasm</keyword>
<dbReference type="EMBL" id="JMQN01000015">
    <property type="protein sequence ID" value="KEA64513.1"/>
    <property type="molecule type" value="Genomic_DNA"/>
</dbReference>
<evidence type="ECO:0000256" key="4">
    <source>
        <dbReference type="ARBA" id="ARBA00011905"/>
    </source>
</evidence>
<dbReference type="SUPFAM" id="SSF53335">
    <property type="entry name" value="S-adenosyl-L-methionine-dependent methyltransferases"/>
    <property type="match status" value="1"/>
</dbReference>
<dbReference type="eggNOG" id="COG0500">
    <property type="taxonomic scope" value="Bacteria"/>
</dbReference>
<dbReference type="PROSITE" id="PS51585">
    <property type="entry name" value="SAM_MT_TPMT"/>
    <property type="match status" value="1"/>
</dbReference>
<keyword evidence="6 9" id="KW-0489">Methyltransferase</keyword>
<feature type="binding site" evidence="9">
    <location>
        <position position="66"/>
    </location>
    <ligand>
        <name>S-adenosyl-L-methionine</name>
        <dbReference type="ChEBI" id="CHEBI:59789"/>
    </ligand>
</feature>
<dbReference type="PIRSF" id="PIRSF023956">
    <property type="entry name" value="Thiopurine_S-methyltransferase"/>
    <property type="match status" value="1"/>
</dbReference>
<evidence type="ECO:0000256" key="2">
    <source>
        <dbReference type="ARBA" id="ARBA00004496"/>
    </source>
</evidence>
<keyword evidence="11" id="KW-1185">Reference proteome</keyword>
<protein>
    <recommendedName>
        <fullName evidence="4 9">Thiopurine S-methyltransferase</fullName>
        <ecNumber evidence="4 9">2.1.1.67</ecNumber>
    </recommendedName>
    <alternativeName>
        <fullName evidence="9">Thiopurine methyltransferase</fullName>
    </alternativeName>
</protein>
<evidence type="ECO:0000313" key="10">
    <source>
        <dbReference type="EMBL" id="KEA64513.1"/>
    </source>
</evidence>
<evidence type="ECO:0000256" key="7">
    <source>
        <dbReference type="ARBA" id="ARBA00022679"/>
    </source>
</evidence>
<feature type="binding site" evidence="9">
    <location>
        <position position="10"/>
    </location>
    <ligand>
        <name>S-adenosyl-L-methionine</name>
        <dbReference type="ChEBI" id="CHEBI:59789"/>
    </ligand>
</feature>
<dbReference type="GO" id="GO:0005737">
    <property type="term" value="C:cytoplasm"/>
    <property type="evidence" value="ECO:0007669"/>
    <property type="project" value="UniProtKB-SubCell"/>
</dbReference>
<dbReference type="InterPro" id="IPR029063">
    <property type="entry name" value="SAM-dependent_MTases_sf"/>
</dbReference>
<dbReference type="GO" id="GO:0032259">
    <property type="term" value="P:methylation"/>
    <property type="evidence" value="ECO:0007669"/>
    <property type="project" value="UniProtKB-KW"/>
</dbReference>
<reference evidence="10 11" key="1">
    <citation type="submission" date="2014-04" db="EMBL/GenBank/DDBJ databases">
        <title>Marinobacterium kochiensis sp. nov., isolated from sediment sample collected from Kochi backwaters in Kerala, India.</title>
        <authorList>
            <person name="Singh A."/>
            <person name="Pinnaka A.K."/>
        </authorList>
    </citation>
    <scope>NUCLEOTIDE SEQUENCE [LARGE SCALE GENOMIC DNA]</scope>
    <source>
        <strain evidence="10 11">AK27</strain>
    </source>
</reference>
<comment type="similarity">
    <text evidence="3 9">Belongs to the class I-like SAM-binding methyltransferase superfamily. TPMT family.</text>
</comment>
<dbReference type="PATRIC" id="fig|1232683.4.peg.956"/>
<evidence type="ECO:0000256" key="8">
    <source>
        <dbReference type="ARBA" id="ARBA00022691"/>
    </source>
</evidence>
<dbReference type="Pfam" id="PF05724">
    <property type="entry name" value="TPMT"/>
    <property type="match status" value="1"/>
</dbReference>
<proteinExistence type="inferred from homology"/>
<dbReference type="Proteomes" id="UP000028252">
    <property type="component" value="Unassembled WGS sequence"/>
</dbReference>
<dbReference type="InterPro" id="IPR025835">
    <property type="entry name" value="Thiopurine_S-MeTrfase"/>
</dbReference>
<dbReference type="InterPro" id="IPR008854">
    <property type="entry name" value="TPMT"/>
</dbReference>
<evidence type="ECO:0000256" key="6">
    <source>
        <dbReference type="ARBA" id="ARBA00022603"/>
    </source>
</evidence>
<dbReference type="AlphaFoldDB" id="A0A081G158"/>
<comment type="catalytic activity">
    <reaction evidence="1 9">
        <text>S-adenosyl-L-methionine + a thiopurine = S-adenosyl-L-homocysteine + a thiopurine S-methylether.</text>
        <dbReference type="EC" id="2.1.1.67"/>
    </reaction>
</comment>
<evidence type="ECO:0000256" key="9">
    <source>
        <dbReference type="HAMAP-Rule" id="MF_00812"/>
    </source>
</evidence>
<sequence>MEHNFWHQRWQEGRIGFHQADINPWLEQYWSKLRVEPGAKVLVPLCGKSRDMLWLREQEHEVLGVELSDIATRDFFHEQGVEVEAVTIDNYHRRERDGIVLLTGDMLELPWEAFRGIGAVYDRAALIALPPAMRRRYAERLCQRIEPGVEMLLVTLELVGDDRSQFPVTEADGPPFSVFESEVRELFEPAFTVIALAAGEKVETPRGIEREMVYLLHRQ</sequence>
<gene>
    <name evidence="9" type="primary">tpm</name>
    <name evidence="10" type="ORF">ADIMK_0966</name>
</gene>
<dbReference type="GO" id="GO:0008119">
    <property type="term" value="F:thiopurine S-methyltransferase activity"/>
    <property type="evidence" value="ECO:0007669"/>
    <property type="project" value="UniProtKB-UniRule"/>
</dbReference>
<dbReference type="FunFam" id="3.40.50.150:FF:000101">
    <property type="entry name" value="Thiopurine S-methyltransferase"/>
    <property type="match status" value="1"/>
</dbReference>
<dbReference type="EC" id="2.1.1.67" evidence="4 9"/>
<evidence type="ECO:0000256" key="5">
    <source>
        <dbReference type="ARBA" id="ARBA00022490"/>
    </source>
</evidence>
<comment type="caution">
    <text evidence="10">The sequence shown here is derived from an EMBL/GenBank/DDBJ whole genome shotgun (WGS) entry which is preliminary data.</text>
</comment>
<dbReference type="HAMAP" id="MF_00812">
    <property type="entry name" value="Thiopur_methtran"/>
    <property type="match status" value="1"/>
</dbReference>
<dbReference type="RefSeq" id="WP_036184449.1">
    <property type="nucleotide sequence ID" value="NZ_JMQN01000015.1"/>
</dbReference>
<evidence type="ECO:0000256" key="3">
    <source>
        <dbReference type="ARBA" id="ARBA00008145"/>
    </source>
</evidence>
<dbReference type="NCBIfam" id="NF009732">
    <property type="entry name" value="PRK13255.1"/>
    <property type="match status" value="1"/>
</dbReference>
<organism evidence="10 11">
    <name type="scientific">Marinobacterium lacunae</name>
    <dbReference type="NCBI Taxonomy" id="1232683"/>
    <lineage>
        <taxon>Bacteria</taxon>
        <taxon>Pseudomonadati</taxon>
        <taxon>Pseudomonadota</taxon>
        <taxon>Gammaproteobacteria</taxon>
        <taxon>Oceanospirillales</taxon>
        <taxon>Oceanospirillaceae</taxon>
        <taxon>Marinobacterium</taxon>
    </lineage>
</organism>
<dbReference type="PANTHER" id="PTHR10259">
    <property type="entry name" value="THIOPURINE S-METHYLTRANSFERASE"/>
    <property type="match status" value="1"/>
</dbReference>
<accession>A0A081G158</accession>
<evidence type="ECO:0000256" key="1">
    <source>
        <dbReference type="ARBA" id="ARBA00000903"/>
    </source>
</evidence>
<name>A0A081G158_9GAMM</name>
<comment type="subcellular location">
    <subcellularLocation>
        <location evidence="2 9">Cytoplasm</location>
    </subcellularLocation>
</comment>
<keyword evidence="7 9" id="KW-0808">Transferase</keyword>
<feature type="binding site" evidence="9">
    <location>
        <position position="45"/>
    </location>
    <ligand>
        <name>S-adenosyl-L-methionine</name>
        <dbReference type="ChEBI" id="CHEBI:59789"/>
    </ligand>
</feature>
<dbReference type="PANTHER" id="PTHR10259:SF11">
    <property type="entry name" value="THIOPURINE S-METHYLTRANSFERASE"/>
    <property type="match status" value="1"/>
</dbReference>
<dbReference type="STRING" id="1232683.ADIMK_0966"/>
<evidence type="ECO:0000313" key="11">
    <source>
        <dbReference type="Proteomes" id="UP000028252"/>
    </source>
</evidence>
<feature type="binding site" evidence="9">
    <location>
        <position position="123"/>
    </location>
    <ligand>
        <name>S-adenosyl-L-methionine</name>
        <dbReference type="ChEBI" id="CHEBI:59789"/>
    </ligand>
</feature>
<dbReference type="OrthoDB" id="9778208at2"/>
<dbReference type="Gene3D" id="3.40.50.150">
    <property type="entry name" value="Vaccinia Virus protein VP39"/>
    <property type="match status" value="1"/>
</dbReference>